<organism evidence="1 2">
    <name type="scientific">Rothia amarae</name>
    <dbReference type="NCBI Taxonomy" id="169480"/>
    <lineage>
        <taxon>Bacteria</taxon>
        <taxon>Bacillati</taxon>
        <taxon>Actinomycetota</taxon>
        <taxon>Actinomycetes</taxon>
        <taxon>Micrococcales</taxon>
        <taxon>Micrococcaceae</taxon>
        <taxon>Rothia</taxon>
    </lineage>
</organism>
<reference evidence="1 2" key="1">
    <citation type="submission" date="2020-09" db="EMBL/GenBank/DDBJ databases">
        <title>Investigation of environmental microbe.</title>
        <authorList>
            <person name="Ou Y."/>
            <person name="Kang Q."/>
        </authorList>
    </citation>
    <scope>NUCLEOTIDE SEQUENCE [LARGE SCALE GENOMIC DNA]</scope>
    <source>
        <strain evidence="1 2">KJZ-9</strain>
    </source>
</reference>
<keyword evidence="2" id="KW-1185">Reference proteome</keyword>
<evidence type="ECO:0000313" key="2">
    <source>
        <dbReference type="Proteomes" id="UP000516421"/>
    </source>
</evidence>
<gene>
    <name evidence="1" type="ORF">IDM48_09860</name>
</gene>
<protein>
    <submittedName>
        <fullName evidence="1">Uncharacterized protein</fullName>
    </submittedName>
</protein>
<name>A0A7H2BJ04_9MICC</name>
<proteinExistence type="predicted"/>
<sequence>MHRLSVSLAYDSSRKTIIYTREVSSLRAKLPGARVPVVALGGGCAIVVYINRSVDAAARARRVGRQPHDAAGSLNSQKCTYLNALSLI</sequence>
<dbReference type="KEGG" id="rama:IDM48_09860"/>
<dbReference type="AlphaFoldDB" id="A0A7H2BJ04"/>
<accession>A0A7H2BJ04</accession>
<dbReference type="Proteomes" id="UP000516421">
    <property type="component" value="Chromosome"/>
</dbReference>
<evidence type="ECO:0000313" key="1">
    <source>
        <dbReference type="EMBL" id="QNV39650.1"/>
    </source>
</evidence>
<dbReference type="EMBL" id="CP061538">
    <property type="protein sequence ID" value="QNV39650.1"/>
    <property type="molecule type" value="Genomic_DNA"/>
</dbReference>